<evidence type="ECO:0000259" key="11">
    <source>
        <dbReference type="Pfam" id="PF00004"/>
    </source>
</evidence>
<dbReference type="GO" id="GO:0016887">
    <property type="term" value="F:ATP hydrolysis activity"/>
    <property type="evidence" value="ECO:0007669"/>
    <property type="project" value="UniProtKB-UniRule"/>
</dbReference>
<proteinExistence type="inferred from homology"/>
<dbReference type="InterPro" id="IPR003959">
    <property type="entry name" value="ATPase_AAA_core"/>
</dbReference>
<keyword evidence="5 9" id="KW-0067">ATP-binding</keyword>
<reference evidence="13 14" key="1">
    <citation type="journal article" date="2023" name="Hortic Res">
        <title>Pangenome of water caltrop reveals structural variations and asymmetric subgenome divergence after allopolyploidization.</title>
        <authorList>
            <person name="Zhang X."/>
            <person name="Chen Y."/>
            <person name="Wang L."/>
            <person name="Yuan Y."/>
            <person name="Fang M."/>
            <person name="Shi L."/>
            <person name="Lu R."/>
            <person name="Comes H.P."/>
            <person name="Ma Y."/>
            <person name="Chen Y."/>
            <person name="Huang G."/>
            <person name="Zhou Y."/>
            <person name="Zheng Z."/>
            <person name="Qiu Y."/>
        </authorList>
    </citation>
    <scope>NUCLEOTIDE SEQUENCE [LARGE SCALE GENOMIC DNA]</scope>
    <source>
        <tissue evidence="13">Roots</tissue>
    </source>
</reference>
<dbReference type="InterPro" id="IPR027417">
    <property type="entry name" value="P-loop_NTPase"/>
</dbReference>
<comment type="subcellular location">
    <subcellularLocation>
        <location evidence="1 9">Plastid</location>
        <location evidence="1 9">Chloroplast stroma</location>
    </subcellularLocation>
</comment>
<dbReference type="GO" id="GO:0009579">
    <property type="term" value="C:thylakoid"/>
    <property type="evidence" value="ECO:0007669"/>
    <property type="project" value="TreeGrafter"/>
</dbReference>
<accession>A0AAN7K7A9</accession>
<keyword evidence="6" id="KW-0809">Transit peptide</keyword>
<dbReference type="FunFam" id="3.40.50.300:FF:000258">
    <property type="entry name" value="Ribulose bisphosphate carboxylase/oxygenase activase, chloroplastic"/>
    <property type="match status" value="1"/>
</dbReference>
<keyword evidence="3 9" id="KW-0934">Plastid</keyword>
<sequence>MAATVSTVGTISRAPLNLSGPTHGTQSAPIGTAFFGSSLRKVSSRAVSGKHVWGTFKVVAEKQEIDESKQTEKDRWRGLAYDMSDDQQDITRGKGMVDSLFQAPQDAGTHYAVLSSYDYISQGLRQYNLDNSMDGFYIAPAFMDKLVVHIAKNFMNLPNIKVPLILGVWGGKGQGKSFQCELVFAKMGINPIMMSAGELESGNAGEPAKLIRQRYREAADIIKKGKMCCLFINDLDAGAGRMGGTTQYTVNNQMVNATLMNIADNPTNVQLPGMYNKEDNPRVPIIVTGNDFSTLYAPLIRDGRMEKFYWAPTREDRIGVCTGIFRTDGVAEADVVKLVDTFPGQSIDFFGALRARVYDDEVRKWISGVGVQDIGKKLVNSREGPPSFEQPKITVDKLLEYGFMLVQEQENVKRVQLADKYLSEAALGEANEDSIKRGTFYGKAAQQVNLPVPEGCTDPGAANFDPTARSDDGSCQYS</sequence>
<evidence type="ECO:0000256" key="8">
    <source>
        <dbReference type="ARBA" id="ARBA00025781"/>
    </source>
</evidence>
<evidence type="ECO:0000313" key="13">
    <source>
        <dbReference type="EMBL" id="KAK4758050.1"/>
    </source>
</evidence>
<evidence type="ECO:0000256" key="10">
    <source>
        <dbReference type="SAM" id="MobiDB-lite"/>
    </source>
</evidence>
<evidence type="ECO:0000256" key="5">
    <source>
        <dbReference type="ARBA" id="ARBA00022840"/>
    </source>
</evidence>
<dbReference type="GO" id="GO:0046863">
    <property type="term" value="F:ribulose-1,5-bisphosphate carboxylase/oxygenase activator activity"/>
    <property type="evidence" value="ECO:0007669"/>
    <property type="project" value="UniProtKB-UniRule"/>
</dbReference>
<feature type="domain" description="Ribulose bisphosphate carboxylase/oxygenase activase AAA helical" evidence="12">
    <location>
        <begin position="314"/>
        <end position="409"/>
    </location>
</feature>
<dbReference type="GO" id="GO:0005524">
    <property type="term" value="F:ATP binding"/>
    <property type="evidence" value="ECO:0007669"/>
    <property type="project" value="UniProtKB-UniRule"/>
</dbReference>
<feature type="domain" description="ATPase AAA-type core" evidence="11">
    <location>
        <begin position="168"/>
        <end position="311"/>
    </location>
</feature>
<dbReference type="Gene3D" id="3.40.50.300">
    <property type="entry name" value="P-loop containing nucleotide triphosphate hydrolases"/>
    <property type="match status" value="1"/>
</dbReference>
<keyword evidence="4 9" id="KW-0547">Nucleotide-binding</keyword>
<dbReference type="Proteomes" id="UP001345219">
    <property type="component" value="Chromosome 15"/>
</dbReference>
<dbReference type="GO" id="GO:0009570">
    <property type="term" value="C:chloroplast stroma"/>
    <property type="evidence" value="ECO:0007669"/>
    <property type="project" value="UniProtKB-SubCell"/>
</dbReference>
<evidence type="ECO:0000256" key="2">
    <source>
        <dbReference type="ARBA" id="ARBA00022528"/>
    </source>
</evidence>
<name>A0AAN7K7A9_9MYRT</name>
<comment type="function">
    <text evidence="7 9">Activation of RuBisCO (ribulose-1,5-bisphosphate carboxylase/oxygenase; EC 4.1.1.39) involves the ATP-dependent carboxylation of the epsilon-amino group of lysine leading to a carbamate structure.</text>
</comment>
<evidence type="ECO:0000313" key="14">
    <source>
        <dbReference type="Proteomes" id="UP001345219"/>
    </source>
</evidence>
<dbReference type="SUPFAM" id="SSF52540">
    <property type="entry name" value="P-loop containing nucleoside triphosphate hydrolases"/>
    <property type="match status" value="1"/>
</dbReference>
<comment type="caution">
    <text evidence="13">The sequence shown here is derived from an EMBL/GenBank/DDBJ whole genome shotgun (WGS) entry which is preliminary data.</text>
</comment>
<keyword evidence="2 9" id="KW-0150">Chloroplast</keyword>
<evidence type="ECO:0000256" key="7">
    <source>
        <dbReference type="ARBA" id="ARBA00025556"/>
    </source>
</evidence>
<gene>
    <name evidence="13" type="ORF">SAY87_019351</name>
</gene>
<dbReference type="EMBL" id="JAXIOK010000012">
    <property type="protein sequence ID" value="KAK4758050.1"/>
    <property type="molecule type" value="Genomic_DNA"/>
</dbReference>
<protein>
    <recommendedName>
        <fullName evidence="9">Ribulose bisphosphate carboxylase/oxygenase activase, chloroplastic</fullName>
        <shortName evidence="9">RA</shortName>
        <shortName evidence="9">RuBisCO activase</shortName>
    </recommendedName>
</protein>
<organism evidence="13 14">
    <name type="scientific">Trapa incisa</name>
    <dbReference type="NCBI Taxonomy" id="236973"/>
    <lineage>
        <taxon>Eukaryota</taxon>
        <taxon>Viridiplantae</taxon>
        <taxon>Streptophyta</taxon>
        <taxon>Embryophyta</taxon>
        <taxon>Tracheophyta</taxon>
        <taxon>Spermatophyta</taxon>
        <taxon>Magnoliopsida</taxon>
        <taxon>eudicotyledons</taxon>
        <taxon>Gunneridae</taxon>
        <taxon>Pentapetalae</taxon>
        <taxon>rosids</taxon>
        <taxon>malvids</taxon>
        <taxon>Myrtales</taxon>
        <taxon>Lythraceae</taxon>
        <taxon>Trapa</taxon>
    </lineage>
</organism>
<comment type="similarity">
    <text evidence="8 9">Belongs to the RuBisCO activase family.</text>
</comment>
<dbReference type="FunFam" id="1.10.8.1070:FF:000001">
    <property type="entry name" value="Ribulose bisphosphate carboxylase/oxygenase activase, chloroplastic"/>
    <property type="match status" value="1"/>
</dbReference>
<dbReference type="Pfam" id="PF21228">
    <property type="entry name" value="RuBisCO_activase_AAA_helical"/>
    <property type="match status" value="1"/>
</dbReference>
<feature type="region of interest" description="Disordered" evidence="10">
    <location>
        <begin position="453"/>
        <end position="478"/>
    </location>
</feature>
<dbReference type="InterPro" id="IPR044960">
    <property type="entry name" value="RCA-like"/>
</dbReference>
<dbReference type="Pfam" id="PF00004">
    <property type="entry name" value="AAA"/>
    <property type="match status" value="1"/>
</dbReference>
<dbReference type="InterPro" id="IPR048571">
    <property type="entry name" value="RuBisCO_activase_AAA_helical"/>
</dbReference>
<evidence type="ECO:0000256" key="9">
    <source>
        <dbReference type="RuleBase" id="RU369045"/>
    </source>
</evidence>
<keyword evidence="14" id="KW-1185">Reference proteome</keyword>
<evidence type="ECO:0000256" key="3">
    <source>
        <dbReference type="ARBA" id="ARBA00022640"/>
    </source>
</evidence>
<dbReference type="AlphaFoldDB" id="A0AAN7K7A9"/>
<dbReference type="Gene3D" id="1.10.8.1070">
    <property type="match status" value="1"/>
</dbReference>
<evidence type="ECO:0000256" key="1">
    <source>
        <dbReference type="ARBA" id="ARBA00004470"/>
    </source>
</evidence>
<evidence type="ECO:0000256" key="6">
    <source>
        <dbReference type="ARBA" id="ARBA00022946"/>
    </source>
</evidence>
<dbReference type="PANTHER" id="PTHR32429">
    <property type="match status" value="1"/>
</dbReference>
<dbReference type="PANTHER" id="PTHR32429:SF44">
    <property type="entry name" value="RIBULOSE BISPHOSPHATE CARBOXYLASE_OXYGENASE ACTIVASE, CHLOROPLASTIC"/>
    <property type="match status" value="1"/>
</dbReference>
<evidence type="ECO:0000256" key="4">
    <source>
        <dbReference type="ARBA" id="ARBA00022741"/>
    </source>
</evidence>
<evidence type="ECO:0000259" key="12">
    <source>
        <dbReference type="Pfam" id="PF21228"/>
    </source>
</evidence>